<proteinExistence type="predicted"/>
<feature type="compositionally biased region" description="Pro residues" evidence="1">
    <location>
        <begin position="145"/>
        <end position="162"/>
    </location>
</feature>
<organism evidence="3 4">
    <name type="scientific">Geodermatophilus saharensis</name>
    <dbReference type="NCBI Taxonomy" id="1137994"/>
    <lineage>
        <taxon>Bacteria</taxon>
        <taxon>Bacillati</taxon>
        <taxon>Actinomycetota</taxon>
        <taxon>Actinomycetes</taxon>
        <taxon>Geodermatophilales</taxon>
        <taxon>Geodermatophilaceae</taxon>
        <taxon>Geodermatophilus</taxon>
    </lineage>
</organism>
<evidence type="ECO:0000256" key="2">
    <source>
        <dbReference type="SAM" id="SignalP"/>
    </source>
</evidence>
<feature type="compositionally biased region" description="Low complexity" evidence="1">
    <location>
        <begin position="130"/>
        <end position="144"/>
    </location>
</feature>
<gene>
    <name evidence="3" type="ORF">SAMN04488107_4287</name>
</gene>
<feature type="region of interest" description="Disordered" evidence="1">
    <location>
        <begin position="313"/>
        <end position="336"/>
    </location>
</feature>
<feature type="region of interest" description="Disordered" evidence="1">
    <location>
        <begin position="130"/>
        <end position="201"/>
    </location>
</feature>
<feature type="chain" id="PRO_5013235288" description="IPT/TIG domain-containing protein" evidence="2">
    <location>
        <begin position="22"/>
        <end position="336"/>
    </location>
</feature>
<evidence type="ECO:0008006" key="5">
    <source>
        <dbReference type="Google" id="ProtNLM"/>
    </source>
</evidence>
<dbReference type="Proteomes" id="UP000198386">
    <property type="component" value="Unassembled WGS sequence"/>
</dbReference>
<protein>
    <recommendedName>
        <fullName evidence="5">IPT/TIG domain-containing protein</fullName>
    </recommendedName>
</protein>
<feature type="signal peptide" evidence="2">
    <location>
        <begin position="1"/>
        <end position="21"/>
    </location>
</feature>
<name>A0A239ICT2_9ACTN</name>
<accession>A0A239ICT2</accession>
<evidence type="ECO:0000313" key="3">
    <source>
        <dbReference type="EMBL" id="SNS91329.1"/>
    </source>
</evidence>
<keyword evidence="4" id="KW-1185">Reference proteome</keyword>
<evidence type="ECO:0000313" key="4">
    <source>
        <dbReference type="Proteomes" id="UP000198386"/>
    </source>
</evidence>
<dbReference type="AlphaFoldDB" id="A0A239ICT2"/>
<dbReference type="RefSeq" id="WP_089405913.1">
    <property type="nucleotide sequence ID" value="NZ_FZOH01000010.1"/>
</dbReference>
<sequence length="336" mass="32450">MLTAVAGVLAGAVVLAAPALAADDPARPDSRVTHGPSCRPGGVVVEVTAGTVAYVVVLATTRAPGGEDSAELQPGQVAVLRTADVAWGETVDSRLEYTALDGSGTAYVDELDGFVFTRPAEEDCAAIAPPTGAAEVPPVGAVPPSASPPSPAPPGTPQPEAAPPADGAPAPDVAPLPVPDPVPPASPAEGGDSPGSAVVASASRVAAGDPVTLTGSGFAPGEVVTVQVADGGVLTSVAAGPDGEVEATVVVPDAAAGTTTLELVGRDSAVTAAVELRVASAATPVDPDPLPVPLVAAGLALVVTATALVLSAGGRRRPEPAEPAWPTWSAGPTGSA</sequence>
<keyword evidence="2" id="KW-0732">Signal</keyword>
<dbReference type="EMBL" id="FZOH01000010">
    <property type="protein sequence ID" value="SNS91329.1"/>
    <property type="molecule type" value="Genomic_DNA"/>
</dbReference>
<dbReference type="OrthoDB" id="5197578at2"/>
<evidence type="ECO:0000256" key="1">
    <source>
        <dbReference type="SAM" id="MobiDB-lite"/>
    </source>
</evidence>
<feature type="compositionally biased region" description="Pro residues" evidence="1">
    <location>
        <begin position="172"/>
        <end position="186"/>
    </location>
</feature>
<reference evidence="4" key="1">
    <citation type="submission" date="2017-06" db="EMBL/GenBank/DDBJ databases">
        <authorList>
            <person name="Varghese N."/>
            <person name="Submissions S."/>
        </authorList>
    </citation>
    <scope>NUCLEOTIDE SEQUENCE [LARGE SCALE GENOMIC DNA]</scope>
    <source>
        <strain evidence="4">DSM 45423</strain>
    </source>
</reference>